<dbReference type="OrthoDB" id="6622349at2759"/>
<dbReference type="EMBL" id="BGPR01003123">
    <property type="protein sequence ID" value="GBM83966.1"/>
    <property type="molecule type" value="Genomic_DNA"/>
</dbReference>
<dbReference type="InterPro" id="IPR036397">
    <property type="entry name" value="RNaseH_sf"/>
</dbReference>
<dbReference type="AlphaFoldDB" id="A0A4Y2J498"/>
<gene>
    <name evidence="1" type="ORF">AVEN_138080_1</name>
</gene>
<comment type="caution">
    <text evidence="1">The sequence shown here is derived from an EMBL/GenBank/DDBJ whole genome shotgun (WGS) entry which is preliminary data.</text>
</comment>
<proteinExistence type="predicted"/>
<evidence type="ECO:0000313" key="2">
    <source>
        <dbReference type="Proteomes" id="UP000499080"/>
    </source>
</evidence>
<dbReference type="PANTHER" id="PTHR47326:SF1">
    <property type="entry name" value="HTH PSQ-TYPE DOMAIN-CONTAINING PROTEIN"/>
    <property type="match status" value="1"/>
</dbReference>
<accession>A0A4Y2J498</accession>
<protein>
    <recommendedName>
        <fullName evidence="3">DUF4817 domain-containing protein</fullName>
    </recommendedName>
</protein>
<dbReference type="PANTHER" id="PTHR47326">
    <property type="entry name" value="TRANSPOSABLE ELEMENT TC3 TRANSPOSASE-LIKE PROTEIN"/>
    <property type="match status" value="1"/>
</dbReference>
<evidence type="ECO:0000313" key="1">
    <source>
        <dbReference type="EMBL" id="GBM83966.1"/>
    </source>
</evidence>
<name>A0A4Y2J498_ARAVE</name>
<evidence type="ECO:0008006" key="3">
    <source>
        <dbReference type="Google" id="ProtNLM"/>
    </source>
</evidence>
<dbReference type="Gene3D" id="3.30.420.10">
    <property type="entry name" value="Ribonuclease H-like superfamily/Ribonuclease H"/>
    <property type="match status" value="1"/>
</dbReference>
<reference evidence="1 2" key="1">
    <citation type="journal article" date="2019" name="Sci. Rep.">
        <title>Orb-weaving spider Araneus ventricosus genome elucidates the spidroin gene catalogue.</title>
        <authorList>
            <person name="Kono N."/>
            <person name="Nakamura H."/>
            <person name="Ohtoshi R."/>
            <person name="Moran D.A.P."/>
            <person name="Shinohara A."/>
            <person name="Yoshida Y."/>
            <person name="Fujiwara M."/>
            <person name="Mori M."/>
            <person name="Tomita M."/>
            <person name="Arakawa K."/>
        </authorList>
    </citation>
    <scope>NUCLEOTIDE SEQUENCE [LARGE SCALE GENOMIC DNA]</scope>
</reference>
<dbReference type="Proteomes" id="UP000499080">
    <property type="component" value="Unassembled WGS sequence"/>
</dbReference>
<dbReference type="GO" id="GO:0003676">
    <property type="term" value="F:nucleic acid binding"/>
    <property type="evidence" value="ECO:0007669"/>
    <property type="project" value="InterPro"/>
</dbReference>
<sequence>MVQALKPSDKPMREESCVDFQAKLEEDGFANRLLNHLSLGRKVRKKVSKSSKQDGLVDPARWIGRRGPVACHPCSPDRNPLDFFFWGHMKSLVYETPVDSAEDIVARIVVAANKINTTPGIFERMRQTFLRRCELCNDFATTLSTCCEFFSDQ</sequence>
<keyword evidence="2" id="KW-1185">Reference proteome</keyword>
<organism evidence="1 2">
    <name type="scientific">Araneus ventricosus</name>
    <name type="common">Orbweaver spider</name>
    <name type="synonym">Epeira ventricosa</name>
    <dbReference type="NCBI Taxonomy" id="182803"/>
    <lineage>
        <taxon>Eukaryota</taxon>
        <taxon>Metazoa</taxon>
        <taxon>Ecdysozoa</taxon>
        <taxon>Arthropoda</taxon>
        <taxon>Chelicerata</taxon>
        <taxon>Arachnida</taxon>
        <taxon>Araneae</taxon>
        <taxon>Araneomorphae</taxon>
        <taxon>Entelegynae</taxon>
        <taxon>Araneoidea</taxon>
        <taxon>Araneidae</taxon>
        <taxon>Araneus</taxon>
    </lineage>
</organism>